<comment type="caution">
    <text evidence="1">The sequence shown here is derived from an EMBL/GenBank/DDBJ whole genome shotgun (WGS) entry which is preliminary data.</text>
</comment>
<feature type="non-terminal residue" evidence="1">
    <location>
        <position position="1"/>
    </location>
</feature>
<evidence type="ECO:0000313" key="1">
    <source>
        <dbReference type="EMBL" id="MCD9642969.1"/>
    </source>
</evidence>
<gene>
    <name evidence="1" type="ORF">HAX54_030037</name>
</gene>
<organism evidence="1 2">
    <name type="scientific">Datura stramonium</name>
    <name type="common">Jimsonweed</name>
    <name type="synonym">Common thornapple</name>
    <dbReference type="NCBI Taxonomy" id="4076"/>
    <lineage>
        <taxon>Eukaryota</taxon>
        <taxon>Viridiplantae</taxon>
        <taxon>Streptophyta</taxon>
        <taxon>Embryophyta</taxon>
        <taxon>Tracheophyta</taxon>
        <taxon>Spermatophyta</taxon>
        <taxon>Magnoliopsida</taxon>
        <taxon>eudicotyledons</taxon>
        <taxon>Gunneridae</taxon>
        <taxon>Pentapetalae</taxon>
        <taxon>asterids</taxon>
        <taxon>lamiids</taxon>
        <taxon>Solanales</taxon>
        <taxon>Solanaceae</taxon>
        <taxon>Solanoideae</taxon>
        <taxon>Datureae</taxon>
        <taxon>Datura</taxon>
    </lineage>
</organism>
<dbReference type="Proteomes" id="UP000823775">
    <property type="component" value="Unassembled WGS sequence"/>
</dbReference>
<protein>
    <submittedName>
        <fullName evidence="1">Uncharacterized protein</fullName>
    </submittedName>
</protein>
<dbReference type="EMBL" id="JACEIK010003749">
    <property type="protein sequence ID" value="MCD9642969.1"/>
    <property type="molecule type" value="Genomic_DNA"/>
</dbReference>
<proteinExistence type="predicted"/>
<accession>A0ABS8VA19</accession>
<keyword evidence="2" id="KW-1185">Reference proteome</keyword>
<sequence>FLGDSNVVLKANDRIGGNEATWSDVVDFYTCIEECGLIEMPVAGNKYTWNDKKTNQRIFQR</sequence>
<name>A0ABS8VA19_DATST</name>
<evidence type="ECO:0000313" key="2">
    <source>
        <dbReference type="Proteomes" id="UP000823775"/>
    </source>
</evidence>
<reference evidence="1 2" key="1">
    <citation type="journal article" date="2021" name="BMC Genomics">
        <title>Datura genome reveals duplications of psychoactive alkaloid biosynthetic genes and high mutation rate following tissue culture.</title>
        <authorList>
            <person name="Rajewski A."/>
            <person name="Carter-House D."/>
            <person name="Stajich J."/>
            <person name="Litt A."/>
        </authorList>
    </citation>
    <scope>NUCLEOTIDE SEQUENCE [LARGE SCALE GENOMIC DNA]</scope>
    <source>
        <strain evidence="1">AR-01</strain>
    </source>
</reference>